<sequence length="371" mass="38838">MLPRCDIIAGMPSVLLVSSNGAGMGHLTRLLAYGRRMPADVRRHVVSMSQAVPVVAAEGLTWEYLPSQGATGLRPATWRSLLADRMSEVLGRVDPDVLVFDGTHPYAGLDVALAAHPRTRAVWSRRAMWKPGRNGPQLDKAAWFDVVLEPGDLASDADRGETVTAAATRVRPVTMLDLEDLSDRATARAALGLPADGPLALVSLGAGNINDTGDEVGAAVRALRSQGVGACVTAPSIAERAYAGDDVHLVRHFPLSEHFRAFDHVVTAAGYNSVHEALRLGVPALLVPNDATSLDDQVARARHAAERGWALTARTLTGGGADALVEELVARGPELAARAQAQDPGNGAADAAQEILRVAGLAAAPRTGTAS</sequence>
<dbReference type="Pfam" id="PF04101">
    <property type="entry name" value="Glyco_tran_28_C"/>
    <property type="match status" value="1"/>
</dbReference>
<dbReference type="SUPFAM" id="SSF53756">
    <property type="entry name" value="UDP-Glycosyltransferase/glycogen phosphorylase"/>
    <property type="match status" value="1"/>
</dbReference>
<dbReference type="STRING" id="1122622.GCA_000421185_00291"/>
<dbReference type="PANTHER" id="PTHR21015:SF28">
    <property type="entry name" value="SLL1722 PROTEIN"/>
    <property type="match status" value="1"/>
</dbReference>
<organism evidence="2 3">
    <name type="scientific">Ornithinimicrobium cerasi</name>
    <dbReference type="NCBI Taxonomy" id="2248773"/>
    <lineage>
        <taxon>Bacteria</taxon>
        <taxon>Bacillati</taxon>
        <taxon>Actinomycetota</taxon>
        <taxon>Actinomycetes</taxon>
        <taxon>Micrococcales</taxon>
        <taxon>Ornithinimicrobiaceae</taxon>
        <taxon>Ornithinimicrobium</taxon>
    </lineage>
</organism>
<evidence type="ECO:0000313" key="3">
    <source>
        <dbReference type="Proteomes" id="UP000219688"/>
    </source>
</evidence>
<evidence type="ECO:0000313" key="2">
    <source>
        <dbReference type="EMBL" id="SOC58095.1"/>
    </source>
</evidence>
<gene>
    <name evidence="2" type="ORF">SAMN05421879_12212</name>
</gene>
<dbReference type="PANTHER" id="PTHR21015">
    <property type="entry name" value="UDP-N-ACETYLGLUCOSAMINE--N-ACETYLMURAMYL-(PENTAPEPTIDE) PYROPHOSPHORYL-UNDECAPRENOL N-ACETYLGLUCOSAMINE TRANSFERASE 1"/>
    <property type="match status" value="1"/>
</dbReference>
<protein>
    <submittedName>
        <fullName evidence="2">UDP-N-acetylglucosamine:LPS N-acetylglucosamine transferase</fullName>
    </submittedName>
</protein>
<dbReference type="AlphaFoldDB" id="A0A285VVM4"/>
<keyword evidence="2" id="KW-0808">Transferase</keyword>
<dbReference type="GO" id="GO:0016758">
    <property type="term" value="F:hexosyltransferase activity"/>
    <property type="evidence" value="ECO:0007669"/>
    <property type="project" value="InterPro"/>
</dbReference>
<dbReference type="Gene3D" id="3.40.50.2000">
    <property type="entry name" value="Glycogen Phosphorylase B"/>
    <property type="match status" value="2"/>
</dbReference>
<feature type="domain" description="Glycosyl transferase family 28 C-terminal" evidence="1">
    <location>
        <begin position="247"/>
        <end position="354"/>
    </location>
</feature>
<dbReference type="Proteomes" id="UP000219688">
    <property type="component" value="Unassembled WGS sequence"/>
</dbReference>
<dbReference type="EMBL" id="OBQK01000022">
    <property type="protein sequence ID" value="SOC58095.1"/>
    <property type="molecule type" value="Genomic_DNA"/>
</dbReference>
<reference evidence="3" key="1">
    <citation type="submission" date="2017-08" db="EMBL/GenBank/DDBJ databases">
        <authorList>
            <person name="Varghese N."/>
            <person name="Submissions S."/>
        </authorList>
    </citation>
    <scope>NUCLEOTIDE SEQUENCE [LARGE SCALE GENOMIC DNA]</scope>
    <source>
        <strain evidence="3">USBA17B2</strain>
    </source>
</reference>
<evidence type="ECO:0000259" key="1">
    <source>
        <dbReference type="Pfam" id="PF04101"/>
    </source>
</evidence>
<proteinExistence type="predicted"/>
<dbReference type="InterPro" id="IPR007235">
    <property type="entry name" value="Glyco_trans_28_C"/>
</dbReference>
<keyword evidence="3" id="KW-1185">Reference proteome</keyword>
<accession>A0A285VVM4</accession>
<name>A0A285VVM4_9MICO</name>